<dbReference type="AlphaFoldDB" id="A0A0F8ZPK0"/>
<sequence length="253" mass="28189">MSFEDRIEEARLDMQYLVVLTWVDCQEVFGVSPCTGGVRATGTAQTGANRSITLRAGASATDDIFNGMVVRTIGGTGPGQERTIHDYDGTTKVASVTEAWAVNPAGDTTYDIINRPLACFNTRFTCQDPDNFNSGTREVKHCMKDRPLPIPGEVVIPDLITVPKYKPGRIDPRKGKIQNSSITLDFADEPTNDVGEDQYLEWRTYTPLDQGTRWTKFNARNPHYNKRKAEIKRGLFGDTEAEMEVSLNFVESL</sequence>
<comment type="caution">
    <text evidence="1">The sequence shown here is derived from an EMBL/GenBank/DDBJ whole genome shotgun (WGS) entry which is preliminary data.</text>
</comment>
<proteinExistence type="predicted"/>
<organism evidence="1">
    <name type="scientific">marine sediment metagenome</name>
    <dbReference type="NCBI Taxonomy" id="412755"/>
    <lineage>
        <taxon>unclassified sequences</taxon>
        <taxon>metagenomes</taxon>
        <taxon>ecological metagenomes</taxon>
    </lineage>
</organism>
<reference evidence="1" key="1">
    <citation type="journal article" date="2015" name="Nature">
        <title>Complex archaea that bridge the gap between prokaryotes and eukaryotes.</title>
        <authorList>
            <person name="Spang A."/>
            <person name="Saw J.H."/>
            <person name="Jorgensen S.L."/>
            <person name="Zaremba-Niedzwiedzka K."/>
            <person name="Martijn J."/>
            <person name="Lind A.E."/>
            <person name="van Eijk R."/>
            <person name="Schleper C."/>
            <person name="Guy L."/>
            <person name="Ettema T.J."/>
        </authorList>
    </citation>
    <scope>NUCLEOTIDE SEQUENCE</scope>
</reference>
<protein>
    <submittedName>
        <fullName evidence="1">Uncharacterized protein</fullName>
    </submittedName>
</protein>
<feature type="non-terminal residue" evidence="1">
    <location>
        <position position="253"/>
    </location>
</feature>
<gene>
    <name evidence="1" type="ORF">LCGC14_2669140</name>
</gene>
<name>A0A0F8ZPK0_9ZZZZ</name>
<dbReference type="EMBL" id="LAZR01046750">
    <property type="protein sequence ID" value="KKK95802.1"/>
    <property type="molecule type" value="Genomic_DNA"/>
</dbReference>
<accession>A0A0F8ZPK0</accession>
<evidence type="ECO:0000313" key="1">
    <source>
        <dbReference type="EMBL" id="KKK95802.1"/>
    </source>
</evidence>